<gene>
    <name evidence="3" type="ORF">SAMN06296036_103228</name>
</gene>
<evidence type="ECO:0000313" key="3">
    <source>
        <dbReference type="EMBL" id="SMF01960.1"/>
    </source>
</evidence>
<proteinExistence type="predicted"/>
<feature type="transmembrane region" description="Helical" evidence="1">
    <location>
        <begin position="605"/>
        <end position="629"/>
    </location>
</feature>
<accession>A0A1Y6BHP7</accession>
<dbReference type="EMBL" id="FWZT01000003">
    <property type="protein sequence ID" value="SMF01960.1"/>
    <property type="molecule type" value="Genomic_DNA"/>
</dbReference>
<dbReference type="RefSeq" id="WP_132315961.1">
    <property type="nucleotide sequence ID" value="NZ_FWZT01000003.1"/>
</dbReference>
<feature type="transmembrane region" description="Helical" evidence="1">
    <location>
        <begin position="293"/>
        <end position="314"/>
    </location>
</feature>
<keyword evidence="1" id="KW-1133">Transmembrane helix</keyword>
<feature type="transmembrane region" description="Helical" evidence="1">
    <location>
        <begin position="16"/>
        <end position="35"/>
    </location>
</feature>
<keyword evidence="1" id="KW-0472">Membrane</keyword>
<dbReference type="PANTHER" id="PTHR43849:SF2">
    <property type="entry name" value="BLL3936 PROTEIN"/>
    <property type="match status" value="1"/>
</dbReference>
<feature type="transmembrane region" description="Helical" evidence="1">
    <location>
        <begin position="122"/>
        <end position="140"/>
    </location>
</feature>
<feature type="transmembrane region" description="Helical" evidence="1">
    <location>
        <begin position="256"/>
        <end position="281"/>
    </location>
</feature>
<feature type="transmembrane region" description="Helical" evidence="1">
    <location>
        <begin position="160"/>
        <end position="190"/>
    </location>
</feature>
<dbReference type="OrthoDB" id="9759894at2"/>
<sequence length="639" mass="67583">MTAFRQLWSDGPRQTLLALLSVAMVSFYVYTAAFAPLGPQYHRGIYVGISLVMIFLSYPSKLGTWVGKPIDVILIVAATGTVSYWMTQYEALNLRAGAENSTDFMVSCIGIVVALEASRRVLGFSFVLIALLMLGFAYAGPWMPEMIQHGGFEIEEIANYLFVSTGGVFGIMANVLATYVILFIFFGAFLEKSGGAKFFIDLPLALAGHKAGGPGKVSVIASGLFGSISGSAIANTVSTGSFTIPLMKKSGFKPEVAGAIEPAASIGGMFLPPIMGAGGFIMAELVERSYSDIMVIAILPALLYFLGVFFMIHFEAKRSGVTGLSPSELPDTRVVLKEGAWHGLPLLVIVISMILGRSAGYSAVLGIGACILVSWIIGKEPMKIPQILSAMIDGAKATLVIGATVGVIGVVVGVVDLTGIGLQISEMILSVAKGIELSQFIPGLVDIPATEINRYGQLLVTLILVAISSLVLGMGMPVTASYLVSAVLVVPAFTELGVSAIAAHMIVYWLSQDSNITPPVCVAAYAGAAIAKSDPWKTGWTAFRYAKMLYIMPILFAFHPEILLSGDWPNIALVYLGAIAGTVCFSSFVQGYLIEPLSPLGRSFMLGATALFFWGSILSIGIAVCLVFASKHHSAITSA</sequence>
<feature type="transmembrane region" description="Helical" evidence="1">
    <location>
        <begin position="361"/>
        <end position="378"/>
    </location>
</feature>
<feature type="transmembrane region" description="Helical" evidence="1">
    <location>
        <begin position="571"/>
        <end position="593"/>
    </location>
</feature>
<feature type="transmembrane region" description="Helical" evidence="1">
    <location>
        <begin position="41"/>
        <end position="58"/>
    </location>
</feature>
<feature type="transmembrane region" description="Helical" evidence="1">
    <location>
        <begin position="482"/>
        <end position="510"/>
    </location>
</feature>
<evidence type="ECO:0000259" key="2">
    <source>
        <dbReference type="Pfam" id="PF06808"/>
    </source>
</evidence>
<organism evidence="3 4">
    <name type="scientific">Pseudobacteriovorax antillogorgiicola</name>
    <dbReference type="NCBI Taxonomy" id="1513793"/>
    <lineage>
        <taxon>Bacteria</taxon>
        <taxon>Pseudomonadati</taxon>
        <taxon>Bdellovibrionota</taxon>
        <taxon>Oligoflexia</taxon>
        <taxon>Oligoflexales</taxon>
        <taxon>Pseudobacteriovoracaceae</taxon>
        <taxon>Pseudobacteriovorax</taxon>
    </lineage>
</organism>
<evidence type="ECO:0000256" key="1">
    <source>
        <dbReference type="SAM" id="Phobius"/>
    </source>
</evidence>
<feature type="transmembrane region" description="Helical" evidence="1">
    <location>
        <begin position="455"/>
        <end position="475"/>
    </location>
</feature>
<dbReference type="PANTHER" id="PTHR43849">
    <property type="entry name" value="BLL3936 PROTEIN"/>
    <property type="match status" value="1"/>
</dbReference>
<protein>
    <submittedName>
        <fullName evidence="3">TRAP transporter, 4TM/12TM fusion protein</fullName>
    </submittedName>
</protein>
<dbReference type="InterPro" id="IPR011853">
    <property type="entry name" value="TRAP_DctM-Dct_fused"/>
</dbReference>
<feature type="transmembrane region" description="Helical" evidence="1">
    <location>
        <begin position="542"/>
        <end position="559"/>
    </location>
</feature>
<dbReference type="InterPro" id="IPR010656">
    <property type="entry name" value="DctM"/>
</dbReference>
<dbReference type="Pfam" id="PF06808">
    <property type="entry name" value="DctM"/>
    <property type="match status" value="1"/>
</dbReference>
<reference evidence="4" key="1">
    <citation type="submission" date="2017-04" db="EMBL/GenBank/DDBJ databases">
        <authorList>
            <person name="Varghese N."/>
            <person name="Submissions S."/>
        </authorList>
    </citation>
    <scope>NUCLEOTIDE SEQUENCE [LARGE SCALE GENOMIC DNA]</scope>
    <source>
        <strain evidence="4">RKEM611</strain>
    </source>
</reference>
<dbReference type="Proteomes" id="UP000192907">
    <property type="component" value="Unassembled WGS sequence"/>
</dbReference>
<feature type="transmembrane region" description="Helical" evidence="1">
    <location>
        <begin position="70"/>
        <end position="86"/>
    </location>
</feature>
<dbReference type="NCBIfam" id="TIGR02123">
    <property type="entry name" value="TRAP_fused"/>
    <property type="match status" value="1"/>
</dbReference>
<name>A0A1Y6BHP7_9BACT</name>
<dbReference type="STRING" id="1513793.SAMN06296036_103228"/>
<feature type="domain" description="TRAP C4-dicarboxylate transport system permease DctM subunit" evidence="2">
    <location>
        <begin position="109"/>
        <end position="562"/>
    </location>
</feature>
<keyword evidence="4" id="KW-1185">Reference proteome</keyword>
<dbReference type="AlphaFoldDB" id="A0A1Y6BHP7"/>
<feature type="transmembrane region" description="Helical" evidence="1">
    <location>
        <begin position="399"/>
        <end position="424"/>
    </location>
</feature>
<keyword evidence="1" id="KW-0812">Transmembrane</keyword>
<evidence type="ECO:0000313" key="4">
    <source>
        <dbReference type="Proteomes" id="UP000192907"/>
    </source>
</evidence>